<gene>
    <name evidence="4" type="ORF">F4553_000891</name>
</gene>
<dbReference type="InterPro" id="IPR015854">
    <property type="entry name" value="ABC_transpr_LolD-like"/>
</dbReference>
<dbReference type="AlphaFoldDB" id="A0A841BL90"/>
<dbReference type="Pfam" id="PF00005">
    <property type="entry name" value="ABC_tran"/>
    <property type="match status" value="1"/>
</dbReference>
<dbReference type="Proteomes" id="UP000587527">
    <property type="component" value="Unassembled WGS sequence"/>
</dbReference>
<dbReference type="GO" id="GO:0005524">
    <property type="term" value="F:ATP binding"/>
    <property type="evidence" value="ECO:0007669"/>
    <property type="project" value="UniProtKB-KW"/>
</dbReference>
<feature type="domain" description="ABC transporter" evidence="3">
    <location>
        <begin position="6"/>
        <end position="231"/>
    </location>
</feature>
<evidence type="ECO:0000259" key="3">
    <source>
        <dbReference type="PROSITE" id="PS50893"/>
    </source>
</evidence>
<dbReference type="InterPro" id="IPR003593">
    <property type="entry name" value="AAA+_ATPase"/>
</dbReference>
<evidence type="ECO:0000313" key="4">
    <source>
        <dbReference type="EMBL" id="MBB5867512.1"/>
    </source>
</evidence>
<dbReference type="InterPro" id="IPR027417">
    <property type="entry name" value="P-loop_NTPase"/>
</dbReference>
<evidence type="ECO:0000256" key="2">
    <source>
        <dbReference type="ARBA" id="ARBA00022840"/>
    </source>
</evidence>
<dbReference type="GO" id="GO:0016887">
    <property type="term" value="F:ATP hydrolysis activity"/>
    <property type="evidence" value="ECO:0007669"/>
    <property type="project" value="InterPro"/>
</dbReference>
<dbReference type="RefSeq" id="WP_184832338.1">
    <property type="nucleotide sequence ID" value="NZ_JACHMN010000001.1"/>
</dbReference>
<dbReference type="GO" id="GO:0005886">
    <property type="term" value="C:plasma membrane"/>
    <property type="evidence" value="ECO:0007669"/>
    <property type="project" value="TreeGrafter"/>
</dbReference>
<proteinExistence type="predicted"/>
<accession>A0A841BL90</accession>
<dbReference type="Gene3D" id="3.40.50.300">
    <property type="entry name" value="P-loop containing nucleotide triphosphate hydrolases"/>
    <property type="match status" value="1"/>
</dbReference>
<keyword evidence="5" id="KW-1185">Reference proteome</keyword>
<dbReference type="InterPro" id="IPR003439">
    <property type="entry name" value="ABC_transporter-like_ATP-bd"/>
</dbReference>
<name>A0A841BL90_9ACTN</name>
<sequence length="231" mass="23947">MTANPVGTATLFAAARASCWFGPVRAVHEATCAIRAGQHIAVTGPSGSGKSTLLHLVAGLQAPNSGSVTWPDLGGDPRRDRTLAAIVFQAPSLLDSLDVVQNVQLPLLLAGTAPDDARASALGALDKLGLAGLAARMPAELSGGQAQRVATARALAMRPRLILADEPTGQLDHDTAEQVVTALIGAATSTGAALLVATHDKEIAARLAIRWRMRDGVLRTRPRHLDTGEDE</sequence>
<organism evidence="4 5">
    <name type="scientific">Allocatelliglobosispora scoriae</name>
    <dbReference type="NCBI Taxonomy" id="643052"/>
    <lineage>
        <taxon>Bacteria</taxon>
        <taxon>Bacillati</taxon>
        <taxon>Actinomycetota</taxon>
        <taxon>Actinomycetes</taxon>
        <taxon>Micromonosporales</taxon>
        <taxon>Micromonosporaceae</taxon>
        <taxon>Allocatelliglobosispora</taxon>
    </lineage>
</organism>
<protein>
    <submittedName>
        <fullName evidence="4">Putative ABC transport system ATP-binding protein</fullName>
    </submittedName>
</protein>
<dbReference type="PANTHER" id="PTHR24220:SF685">
    <property type="entry name" value="ABC TRANSPORTER RELATED"/>
    <property type="match status" value="1"/>
</dbReference>
<dbReference type="EMBL" id="JACHMN010000001">
    <property type="protein sequence ID" value="MBB5867512.1"/>
    <property type="molecule type" value="Genomic_DNA"/>
</dbReference>
<dbReference type="SMART" id="SM00382">
    <property type="entry name" value="AAA"/>
    <property type="match status" value="1"/>
</dbReference>
<reference evidence="4 5" key="1">
    <citation type="submission" date="2020-08" db="EMBL/GenBank/DDBJ databases">
        <title>Sequencing the genomes of 1000 actinobacteria strains.</title>
        <authorList>
            <person name="Klenk H.-P."/>
        </authorList>
    </citation>
    <scope>NUCLEOTIDE SEQUENCE [LARGE SCALE GENOMIC DNA]</scope>
    <source>
        <strain evidence="4 5">DSM 45362</strain>
    </source>
</reference>
<keyword evidence="1" id="KW-0547">Nucleotide-binding</keyword>
<dbReference type="SUPFAM" id="SSF52540">
    <property type="entry name" value="P-loop containing nucleoside triphosphate hydrolases"/>
    <property type="match status" value="1"/>
</dbReference>
<comment type="caution">
    <text evidence="4">The sequence shown here is derived from an EMBL/GenBank/DDBJ whole genome shotgun (WGS) entry which is preliminary data.</text>
</comment>
<evidence type="ECO:0000313" key="5">
    <source>
        <dbReference type="Proteomes" id="UP000587527"/>
    </source>
</evidence>
<dbReference type="PANTHER" id="PTHR24220">
    <property type="entry name" value="IMPORT ATP-BINDING PROTEIN"/>
    <property type="match status" value="1"/>
</dbReference>
<keyword evidence="2 4" id="KW-0067">ATP-binding</keyword>
<dbReference type="GO" id="GO:0022857">
    <property type="term" value="F:transmembrane transporter activity"/>
    <property type="evidence" value="ECO:0007669"/>
    <property type="project" value="TreeGrafter"/>
</dbReference>
<evidence type="ECO:0000256" key="1">
    <source>
        <dbReference type="ARBA" id="ARBA00022741"/>
    </source>
</evidence>
<dbReference type="PROSITE" id="PS50893">
    <property type="entry name" value="ABC_TRANSPORTER_2"/>
    <property type="match status" value="1"/>
</dbReference>